<dbReference type="Proteomes" id="UP000006327">
    <property type="component" value="Unassembled WGS sequence"/>
</dbReference>
<reference evidence="3 4" key="1">
    <citation type="journal article" date="2017" name="Antonie Van Leeuwenhoek">
        <title>Rhizobium rhizosphaerae sp. nov., a novel species isolated from rice rhizosphere.</title>
        <authorList>
            <person name="Zhao J.J."/>
            <person name="Zhang J."/>
            <person name="Zhang R.J."/>
            <person name="Zhang C.W."/>
            <person name="Yin H.Q."/>
            <person name="Zhang X.X."/>
        </authorList>
    </citation>
    <scope>NUCLEOTIDE SEQUENCE [LARGE SCALE GENOMIC DNA]</scope>
    <source>
        <strain evidence="3 4">BSs20135</strain>
    </source>
</reference>
<evidence type="ECO:0000259" key="2">
    <source>
        <dbReference type="Pfam" id="PF14534"/>
    </source>
</evidence>
<feature type="signal peptide" evidence="1">
    <location>
        <begin position="1"/>
        <end position="21"/>
    </location>
</feature>
<feature type="domain" description="DUF4440" evidence="2">
    <location>
        <begin position="30"/>
        <end position="129"/>
    </location>
</feature>
<evidence type="ECO:0000313" key="3">
    <source>
        <dbReference type="EMBL" id="GAC19892.1"/>
    </source>
</evidence>
<feature type="chain" id="PRO_5003897605" description="DUF4440 domain-containing protein" evidence="1">
    <location>
        <begin position="22"/>
        <end position="153"/>
    </location>
</feature>
<sequence>MKKINLLVLMLTLMFSTVSNAEQAVFKPVQELFSAMSAVDHKKMRTVVTEDFQLLEDGEDWSLNDLINVVQRSKYSRRNYFNIIRSEVMGNMAWVSYWNKATFHMDDKQGEVVWLESAVMIKQGNQWKIKMLHSTKIKTEDLPENIVLTEYTQ</sequence>
<dbReference type="InterPro" id="IPR032710">
    <property type="entry name" value="NTF2-like_dom_sf"/>
</dbReference>
<dbReference type="STRING" id="493475.GARC_2929"/>
<name>K6YNZ8_9ALTE</name>
<dbReference type="Gene3D" id="3.10.450.50">
    <property type="match status" value="1"/>
</dbReference>
<dbReference type="OrthoDB" id="5733227at2"/>
<evidence type="ECO:0000256" key="1">
    <source>
        <dbReference type="SAM" id="SignalP"/>
    </source>
</evidence>
<dbReference type="Pfam" id="PF14534">
    <property type="entry name" value="DUF4440"/>
    <property type="match status" value="1"/>
</dbReference>
<accession>K6YNZ8</accession>
<proteinExistence type="predicted"/>
<dbReference type="eggNOG" id="COG4319">
    <property type="taxonomic scope" value="Bacteria"/>
</dbReference>
<keyword evidence="4" id="KW-1185">Reference proteome</keyword>
<dbReference type="InterPro" id="IPR027843">
    <property type="entry name" value="DUF4440"/>
</dbReference>
<gene>
    <name evidence="3" type="ORF">GARC_2929</name>
</gene>
<evidence type="ECO:0000313" key="4">
    <source>
        <dbReference type="Proteomes" id="UP000006327"/>
    </source>
</evidence>
<organism evidence="3 4">
    <name type="scientific">Paraglaciecola arctica BSs20135</name>
    <dbReference type="NCBI Taxonomy" id="493475"/>
    <lineage>
        <taxon>Bacteria</taxon>
        <taxon>Pseudomonadati</taxon>
        <taxon>Pseudomonadota</taxon>
        <taxon>Gammaproteobacteria</taxon>
        <taxon>Alteromonadales</taxon>
        <taxon>Alteromonadaceae</taxon>
        <taxon>Paraglaciecola</taxon>
    </lineage>
</organism>
<comment type="caution">
    <text evidence="3">The sequence shown here is derived from an EMBL/GenBank/DDBJ whole genome shotgun (WGS) entry which is preliminary data.</text>
</comment>
<protein>
    <recommendedName>
        <fullName evidence="2">DUF4440 domain-containing protein</fullName>
    </recommendedName>
</protein>
<dbReference type="AlphaFoldDB" id="K6YNZ8"/>
<keyword evidence="1" id="KW-0732">Signal</keyword>
<dbReference type="RefSeq" id="WP_007621254.1">
    <property type="nucleotide sequence ID" value="NZ_BAEO01000041.1"/>
</dbReference>
<dbReference type="SUPFAM" id="SSF54427">
    <property type="entry name" value="NTF2-like"/>
    <property type="match status" value="1"/>
</dbReference>
<dbReference type="EMBL" id="BAEO01000041">
    <property type="protein sequence ID" value="GAC19892.1"/>
    <property type="molecule type" value="Genomic_DNA"/>
</dbReference>